<dbReference type="Proteomes" id="UP000020681">
    <property type="component" value="Unassembled WGS sequence"/>
</dbReference>
<proteinExistence type="predicted"/>
<dbReference type="Gene3D" id="3.30.1050.10">
    <property type="entry name" value="SCP2 sterol-binding domain"/>
    <property type="match status" value="1"/>
</dbReference>
<evidence type="ECO:0000313" key="2">
    <source>
        <dbReference type="Proteomes" id="UP000020681"/>
    </source>
</evidence>
<dbReference type="SUPFAM" id="SSF55718">
    <property type="entry name" value="SCP-like"/>
    <property type="match status" value="1"/>
</dbReference>
<dbReference type="InterPro" id="IPR036527">
    <property type="entry name" value="SCP2_sterol-bd_dom_sf"/>
</dbReference>
<reference evidence="1 2" key="1">
    <citation type="submission" date="2014-01" db="EMBL/GenBank/DDBJ databases">
        <authorList>
            <person name="Dobos K."/>
            <person name="Lenaerts A."/>
            <person name="Ordway D."/>
            <person name="DeGroote M.A."/>
            <person name="Parker T."/>
            <person name="Sizemore C."/>
            <person name="Tallon L.J."/>
            <person name="Sadzewicz L.K."/>
            <person name="Sengamalay N."/>
            <person name="Fraser C.M."/>
            <person name="Hine E."/>
            <person name="Shefchek K.A."/>
            <person name="Das S.P."/>
            <person name="Tettelin H."/>
        </authorList>
    </citation>
    <scope>NUCLEOTIDE SEQUENCE [LARGE SCALE GENOMIC DNA]</scope>
    <source>
        <strain evidence="1 2">Harvey</strain>
    </source>
</reference>
<accession>A0ABN0QWG1</accession>
<name>A0ABN0QWG1_MYCUL</name>
<comment type="caution">
    <text evidence="1">The sequence shown here is derived from an EMBL/GenBank/DDBJ whole genome shotgun (WGS) entry which is preliminary data.</text>
</comment>
<gene>
    <name evidence="1" type="ORF">I551_4480</name>
</gene>
<dbReference type="EMBL" id="JAOL01000129">
    <property type="protein sequence ID" value="EUA89072.1"/>
    <property type="molecule type" value="Genomic_DNA"/>
</dbReference>
<organism evidence="1 2">
    <name type="scientific">Mycobacterium ulcerans str. Harvey</name>
    <dbReference type="NCBI Taxonomy" id="1299332"/>
    <lineage>
        <taxon>Bacteria</taxon>
        <taxon>Bacillati</taxon>
        <taxon>Actinomycetota</taxon>
        <taxon>Actinomycetes</taxon>
        <taxon>Mycobacteriales</taxon>
        <taxon>Mycobacteriaceae</taxon>
        <taxon>Mycobacterium</taxon>
        <taxon>Mycobacterium ulcerans group</taxon>
    </lineage>
</organism>
<protein>
    <submittedName>
        <fullName evidence="1">SCP-2 sterol transfer family protein</fullName>
    </submittedName>
</protein>
<sequence>MIALREHHPRTIQAASGAIEHRTSRRSRINHGLLQGLQRDRQVHRRGLSRCRRPPTVGPKFRAANIVMRVVYTNPDCELTVALRDDFRVVCGPSNLTPDVTMTMPADVADQFWRGNYNLTIGLAKGQVKAKGPIGKILRLIPLTKPLFGSYREKIAEKDREQSRGGLTR</sequence>
<keyword evidence="2" id="KW-1185">Reference proteome</keyword>
<evidence type="ECO:0000313" key="1">
    <source>
        <dbReference type="EMBL" id="EUA89072.1"/>
    </source>
</evidence>